<evidence type="ECO:0008006" key="3">
    <source>
        <dbReference type="Google" id="ProtNLM"/>
    </source>
</evidence>
<name>A0A2W5THJ4_CERSP</name>
<dbReference type="AlphaFoldDB" id="A0A2W5THJ4"/>
<dbReference type="GO" id="GO:0003677">
    <property type="term" value="F:DNA binding"/>
    <property type="evidence" value="ECO:0007669"/>
    <property type="project" value="InterPro"/>
</dbReference>
<evidence type="ECO:0000313" key="1">
    <source>
        <dbReference type="EMBL" id="PZQ95137.1"/>
    </source>
</evidence>
<protein>
    <recommendedName>
        <fullName evidence="3">Helix-turn-helix domain-containing protein</fullName>
    </recommendedName>
</protein>
<dbReference type="Gene3D" id="1.10.260.40">
    <property type="entry name" value="lambda repressor-like DNA-binding domains"/>
    <property type="match status" value="1"/>
</dbReference>
<evidence type="ECO:0000313" key="2">
    <source>
        <dbReference type="Proteomes" id="UP000248975"/>
    </source>
</evidence>
<comment type="caution">
    <text evidence="1">The sequence shown here is derived from an EMBL/GenBank/DDBJ whole genome shotgun (WGS) entry which is preliminary data.</text>
</comment>
<organism evidence="1 2">
    <name type="scientific">Cereibacter sphaeroides</name>
    <name type="common">Rhodobacter sphaeroides</name>
    <dbReference type="NCBI Taxonomy" id="1063"/>
    <lineage>
        <taxon>Bacteria</taxon>
        <taxon>Pseudomonadati</taxon>
        <taxon>Pseudomonadota</taxon>
        <taxon>Alphaproteobacteria</taxon>
        <taxon>Rhodobacterales</taxon>
        <taxon>Paracoccaceae</taxon>
        <taxon>Cereibacter</taxon>
    </lineage>
</organism>
<dbReference type="SUPFAM" id="SSF47413">
    <property type="entry name" value="lambda repressor-like DNA-binding domains"/>
    <property type="match status" value="1"/>
</dbReference>
<dbReference type="Proteomes" id="UP000248975">
    <property type="component" value="Unassembled WGS sequence"/>
</dbReference>
<sequence length="83" mass="9446">MPVFHDPEDAPNELQKLLLRAVPVNEHGFKSILHLSQLLGLSRWAVQKWIVKEKIPPGRAVQVVDLSEGRVSLADFSRFIYTL</sequence>
<reference evidence="1 2" key="1">
    <citation type="submission" date="2017-08" db="EMBL/GenBank/DDBJ databases">
        <title>Infants hospitalized years apart are colonized by the same room-sourced microbial strains.</title>
        <authorList>
            <person name="Brooks B."/>
            <person name="Olm M.R."/>
            <person name="Firek B.A."/>
            <person name="Baker R."/>
            <person name="Thomas B.C."/>
            <person name="Morowitz M.J."/>
            <person name="Banfield J.F."/>
        </authorList>
    </citation>
    <scope>NUCLEOTIDE SEQUENCE [LARGE SCALE GENOMIC DNA]</scope>
    <source>
        <strain evidence="1">S2_003_000_R2_11</strain>
    </source>
</reference>
<accession>A0A2W5THJ4</accession>
<dbReference type="InterPro" id="IPR010982">
    <property type="entry name" value="Lambda_DNA-bd_dom_sf"/>
</dbReference>
<gene>
    <name evidence="1" type="ORF">DI533_20005</name>
</gene>
<proteinExistence type="predicted"/>
<dbReference type="EMBL" id="QFQS01000009">
    <property type="protein sequence ID" value="PZQ95137.1"/>
    <property type="molecule type" value="Genomic_DNA"/>
</dbReference>